<comment type="caution">
    <text evidence="2">The sequence shown here is derived from an EMBL/GenBank/DDBJ whole genome shotgun (WGS) entry which is preliminary data.</text>
</comment>
<dbReference type="PIRSF" id="PIRSF005956">
    <property type="entry name" value="BtpA"/>
    <property type="match status" value="1"/>
</dbReference>
<comment type="similarity">
    <text evidence="1">Belongs to the BtpA family.</text>
</comment>
<sequence length="265" mass="29271">MFIINNWYKSKPLIGMIGCPPLPGSGAYTGMEREKYIDCVLQEARTLQEGGFDGMMLQNIGDLPVSKEASAETIAWMSSLGALIRSEVNIPFGISLLEDDPEPILAVAHAVGAQFVRLKVYVGAMVGPDGIVEGVAARVQRYRRALMAQHITVFADVFDRTRMPLGNFTLEEMAHEAVWFGKAEGLVITGRNLLQSFEFHERVKTVTDVPIWIGGGVDVDNIEQVMEKTDGMIIGTSIKKGGKLLEMIDLERVKRLADLKRKFSV</sequence>
<proteinExistence type="inferred from homology"/>
<accession>A0ABW0W197</accession>
<evidence type="ECO:0000313" key="3">
    <source>
        <dbReference type="Proteomes" id="UP001596047"/>
    </source>
</evidence>
<protein>
    <submittedName>
        <fullName evidence="2">BtpA/SgcQ family protein</fullName>
    </submittedName>
</protein>
<evidence type="ECO:0000313" key="2">
    <source>
        <dbReference type="EMBL" id="MFC5650516.1"/>
    </source>
</evidence>
<dbReference type="RefSeq" id="WP_379189078.1">
    <property type="nucleotide sequence ID" value="NZ_JBHSOW010000058.1"/>
</dbReference>
<organism evidence="2 3">
    <name type="scientific">Paenibacillus solisilvae</name>
    <dbReference type="NCBI Taxonomy" id="2486751"/>
    <lineage>
        <taxon>Bacteria</taxon>
        <taxon>Bacillati</taxon>
        <taxon>Bacillota</taxon>
        <taxon>Bacilli</taxon>
        <taxon>Bacillales</taxon>
        <taxon>Paenibacillaceae</taxon>
        <taxon>Paenibacillus</taxon>
    </lineage>
</organism>
<keyword evidence="3" id="KW-1185">Reference proteome</keyword>
<dbReference type="EMBL" id="JBHSOW010000058">
    <property type="protein sequence ID" value="MFC5650516.1"/>
    <property type="molecule type" value="Genomic_DNA"/>
</dbReference>
<dbReference type="NCBIfam" id="TIGR00259">
    <property type="entry name" value="thylakoid_BtpA"/>
    <property type="match status" value="1"/>
</dbReference>
<dbReference type="Pfam" id="PF03437">
    <property type="entry name" value="BtpA"/>
    <property type="match status" value="1"/>
</dbReference>
<dbReference type="Proteomes" id="UP001596047">
    <property type="component" value="Unassembled WGS sequence"/>
</dbReference>
<name>A0ABW0W197_9BACL</name>
<dbReference type="SUPFAM" id="SSF51366">
    <property type="entry name" value="Ribulose-phoshate binding barrel"/>
    <property type="match status" value="1"/>
</dbReference>
<dbReference type="PANTHER" id="PTHR21381:SF3">
    <property type="entry name" value="SGC REGION PROTEIN SGCQ-RELATED"/>
    <property type="match status" value="1"/>
</dbReference>
<evidence type="ECO:0000256" key="1">
    <source>
        <dbReference type="ARBA" id="ARBA00006007"/>
    </source>
</evidence>
<dbReference type="PANTHER" id="PTHR21381">
    <property type="entry name" value="ZGC:162297"/>
    <property type="match status" value="1"/>
</dbReference>
<gene>
    <name evidence="2" type="ORF">ACFPYJ_15575</name>
</gene>
<reference evidence="3" key="1">
    <citation type="journal article" date="2019" name="Int. J. Syst. Evol. Microbiol.">
        <title>The Global Catalogue of Microorganisms (GCM) 10K type strain sequencing project: providing services to taxonomists for standard genome sequencing and annotation.</title>
        <authorList>
            <consortium name="The Broad Institute Genomics Platform"/>
            <consortium name="The Broad Institute Genome Sequencing Center for Infectious Disease"/>
            <person name="Wu L."/>
            <person name="Ma J."/>
        </authorList>
    </citation>
    <scope>NUCLEOTIDE SEQUENCE [LARGE SCALE GENOMIC DNA]</scope>
    <source>
        <strain evidence="3">CGMCC 1.3240</strain>
    </source>
</reference>
<dbReference type="InterPro" id="IPR011060">
    <property type="entry name" value="RibuloseP-bd_barrel"/>
</dbReference>
<dbReference type="InterPro" id="IPR005137">
    <property type="entry name" value="BtpA"/>
</dbReference>